<dbReference type="PANTHER" id="PTHR33112">
    <property type="entry name" value="DOMAIN PROTEIN, PUTATIVE-RELATED"/>
    <property type="match status" value="1"/>
</dbReference>
<gene>
    <name evidence="3" type="ORF">BDW02DRAFT_584673</name>
</gene>
<keyword evidence="4" id="KW-1185">Reference proteome</keyword>
<proteinExistence type="predicted"/>
<evidence type="ECO:0000259" key="2">
    <source>
        <dbReference type="Pfam" id="PF06985"/>
    </source>
</evidence>
<accession>A0A6A5JWK0</accession>
<organism evidence="3 4">
    <name type="scientific">Decorospora gaudefroyi</name>
    <dbReference type="NCBI Taxonomy" id="184978"/>
    <lineage>
        <taxon>Eukaryota</taxon>
        <taxon>Fungi</taxon>
        <taxon>Dikarya</taxon>
        <taxon>Ascomycota</taxon>
        <taxon>Pezizomycotina</taxon>
        <taxon>Dothideomycetes</taxon>
        <taxon>Pleosporomycetidae</taxon>
        <taxon>Pleosporales</taxon>
        <taxon>Pleosporineae</taxon>
        <taxon>Pleosporaceae</taxon>
        <taxon>Decorospora</taxon>
    </lineage>
</organism>
<dbReference type="OrthoDB" id="5428863at2759"/>
<feature type="domain" description="Heterokaryon incompatibility" evidence="2">
    <location>
        <begin position="266"/>
        <end position="394"/>
    </location>
</feature>
<dbReference type="Pfam" id="PF06985">
    <property type="entry name" value="HET"/>
    <property type="match status" value="1"/>
</dbReference>
<dbReference type="InterPro" id="IPR010730">
    <property type="entry name" value="HET"/>
</dbReference>
<evidence type="ECO:0000313" key="4">
    <source>
        <dbReference type="Proteomes" id="UP000800040"/>
    </source>
</evidence>
<reference evidence="3" key="1">
    <citation type="submission" date="2020-01" db="EMBL/GenBank/DDBJ databases">
        <authorList>
            <consortium name="DOE Joint Genome Institute"/>
            <person name="Haridas S."/>
            <person name="Albert R."/>
            <person name="Binder M."/>
            <person name="Bloem J."/>
            <person name="Labutti K."/>
            <person name="Salamov A."/>
            <person name="Andreopoulos B."/>
            <person name="Baker S.E."/>
            <person name="Barry K."/>
            <person name="Bills G."/>
            <person name="Bluhm B.H."/>
            <person name="Cannon C."/>
            <person name="Castanera R."/>
            <person name="Culley D.E."/>
            <person name="Daum C."/>
            <person name="Ezra D."/>
            <person name="Gonzalez J.B."/>
            <person name="Henrissat B."/>
            <person name="Kuo A."/>
            <person name="Liang C."/>
            <person name="Lipzen A."/>
            <person name="Lutzoni F."/>
            <person name="Magnuson J."/>
            <person name="Mondo S."/>
            <person name="Nolan M."/>
            <person name="Ohm R."/>
            <person name="Pangilinan J."/>
            <person name="Park H.-J."/>
            <person name="Ramirez L."/>
            <person name="Alfaro M."/>
            <person name="Sun H."/>
            <person name="Tritt A."/>
            <person name="Yoshinaga Y."/>
            <person name="Zwiers L.-H."/>
            <person name="Turgeon B.G."/>
            <person name="Goodwin S.B."/>
            <person name="Spatafora J.W."/>
            <person name="Crous P.W."/>
            <person name="Grigoriev I.V."/>
        </authorList>
    </citation>
    <scope>NUCLEOTIDE SEQUENCE</scope>
    <source>
        <strain evidence="3">P77</strain>
    </source>
</reference>
<dbReference type="AlphaFoldDB" id="A0A6A5JWK0"/>
<protein>
    <submittedName>
        <fullName evidence="3">HET-domain-containing protein</fullName>
    </submittedName>
</protein>
<evidence type="ECO:0000313" key="3">
    <source>
        <dbReference type="EMBL" id="KAF1828191.1"/>
    </source>
</evidence>
<dbReference type="EMBL" id="ML975628">
    <property type="protein sequence ID" value="KAF1828191.1"/>
    <property type="molecule type" value="Genomic_DNA"/>
</dbReference>
<feature type="region of interest" description="Disordered" evidence="1">
    <location>
        <begin position="1"/>
        <end position="35"/>
    </location>
</feature>
<sequence>MDGPSSNQHGKRRRWSDGSGDYMPERNRYRPSFDPTSPRCTECQMLDLDSSFEEAWEHYASATNRSKTSNNIHQAHDGRHFYNDAVLVHRFGARLSIPSDCPLCQFFRSLRVQPDLYERHKLLAFGSSDAWLFKADELEETRRNTSVLDNYIDTVFMAVVPDIESLPSSAHDVSWLDYEIPAVGAIFRRSIWEDSGNGKQNLLGAEELEDAFDLGRARGWLNACRQEHGTACEQRASQEPVTRGFRLIDCTKTPPAVEGKPWGTPYAALSYVWGSTPADLEEWPKTVMDAVEVANKLGCQYLWVDRLCINQKDPDEKGYLISRMTTIYEAAEFTVVATAGSGASHGLPGVRSTPRKPQPKYYLDNGSLLLSILPDPRREILESPYWTRGWTYQEGVLSNRRMVFTEYQTYWECRCMASHESVDMPLFHTPATREDDPNSVLIHFMLTGIFKGGAYSGGSSAHQDNLVIAVDEAYRLDYGFPLFQEMTVGSQLRGLAEHIREFSKRHLTHDTDSLLAFQGVVGMYEQTKPLYLFHGIPMWTGDIAGSAVGPQVTLALSVSSWYHGSHSDNDNMFVSEVCRRRTHLPSWTWAGWNGTVTWRAPPNLEHCAYMRDLIKAISPSLVWAASIYLSHPGRQAAVRLLGTQSAARLAEETLTTIEIRDPILLNSFNRVEDIDREWKWGKHVGRAGREEIMSYSSDKEVRWYRIGGRLSFIAMSVAMTSQQWTAKHVSGELISVLMFAGRYCDVEHGTARFLTLRRVGPTPARWERVVIKRVS</sequence>
<name>A0A6A5JWK0_9PLEO</name>
<evidence type="ECO:0000256" key="1">
    <source>
        <dbReference type="SAM" id="MobiDB-lite"/>
    </source>
</evidence>
<dbReference type="PANTHER" id="PTHR33112:SF1">
    <property type="entry name" value="HETEROKARYON INCOMPATIBILITY DOMAIN-CONTAINING PROTEIN"/>
    <property type="match status" value="1"/>
</dbReference>
<dbReference type="Proteomes" id="UP000800040">
    <property type="component" value="Unassembled WGS sequence"/>
</dbReference>